<evidence type="ECO:0000313" key="1">
    <source>
        <dbReference type="EMBL" id="HIY68702.1"/>
    </source>
</evidence>
<protein>
    <submittedName>
        <fullName evidence="1">HAD family phosphatase</fullName>
    </submittedName>
</protein>
<reference evidence="1" key="2">
    <citation type="submission" date="2021-04" db="EMBL/GenBank/DDBJ databases">
        <authorList>
            <person name="Gilroy R."/>
        </authorList>
    </citation>
    <scope>NUCLEOTIDE SEQUENCE</scope>
    <source>
        <strain evidence="1">5134</strain>
    </source>
</reference>
<dbReference type="SUPFAM" id="SSF56784">
    <property type="entry name" value="HAD-like"/>
    <property type="match status" value="1"/>
</dbReference>
<dbReference type="SFLD" id="SFLDG01129">
    <property type="entry name" value="C1.5:_HAD__Beta-PGM__Phosphata"/>
    <property type="match status" value="1"/>
</dbReference>
<evidence type="ECO:0000313" key="2">
    <source>
        <dbReference type="Proteomes" id="UP000886844"/>
    </source>
</evidence>
<dbReference type="InterPro" id="IPR041492">
    <property type="entry name" value="HAD_2"/>
</dbReference>
<gene>
    <name evidence="1" type="ORF">H9828_04735</name>
</gene>
<dbReference type="InterPro" id="IPR036412">
    <property type="entry name" value="HAD-like_sf"/>
</dbReference>
<proteinExistence type="predicted"/>
<dbReference type="Gene3D" id="1.10.150.240">
    <property type="entry name" value="Putative phosphatase, domain 2"/>
    <property type="match status" value="1"/>
</dbReference>
<comment type="caution">
    <text evidence="1">The sequence shown here is derived from an EMBL/GenBank/DDBJ whole genome shotgun (WGS) entry which is preliminary data.</text>
</comment>
<accession>A0A9D2CBT3</accession>
<organism evidence="1 2">
    <name type="scientific">Candidatus Alistipes intestinigallinarum</name>
    <dbReference type="NCBI Taxonomy" id="2838440"/>
    <lineage>
        <taxon>Bacteria</taxon>
        <taxon>Pseudomonadati</taxon>
        <taxon>Bacteroidota</taxon>
        <taxon>Bacteroidia</taxon>
        <taxon>Bacteroidales</taxon>
        <taxon>Rikenellaceae</taxon>
        <taxon>Alistipes</taxon>
    </lineage>
</organism>
<sequence length="220" mass="24171">MKKAALFDMDGTLVDNTAAHIRAFEIFCARYGVTDWKERLSQGFGMGNDDIMRMIMPEEVIRTKGLAALAEEKEAIYREIYAPEIHPVAGLRELLEKLHARGVRCAVGSSGCRKNVDFVLEKCAIGAWFEARISGDAVTRCKPDPEIYLTAAAALGVKPSECVVFEDARAGIEAARRAGAGRIVALATTLPREELEREPKADWLVDTFADLQDLDALLAD</sequence>
<dbReference type="InterPro" id="IPR006439">
    <property type="entry name" value="HAD-SF_hydro_IA"/>
</dbReference>
<dbReference type="PRINTS" id="PR00413">
    <property type="entry name" value="HADHALOGNASE"/>
</dbReference>
<name>A0A9D2CBT3_9BACT</name>
<dbReference type="EMBL" id="DXDA01000038">
    <property type="protein sequence ID" value="HIY68702.1"/>
    <property type="molecule type" value="Genomic_DNA"/>
</dbReference>
<dbReference type="Pfam" id="PF13419">
    <property type="entry name" value="HAD_2"/>
    <property type="match status" value="1"/>
</dbReference>
<reference evidence="1" key="1">
    <citation type="journal article" date="2021" name="PeerJ">
        <title>Extensive microbial diversity within the chicken gut microbiome revealed by metagenomics and culture.</title>
        <authorList>
            <person name="Gilroy R."/>
            <person name="Ravi A."/>
            <person name="Getino M."/>
            <person name="Pursley I."/>
            <person name="Horton D.L."/>
            <person name="Alikhan N.F."/>
            <person name="Baker D."/>
            <person name="Gharbi K."/>
            <person name="Hall N."/>
            <person name="Watson M."/>
            <person name="Adriaenssens E.M."/>
            <person name="Foster-Nyarko E."/>
            <person name="Jarju S."/>
            <person name="Secka A."/>
            <person name="Antonio M."/>
            <person name="Oren A."/>
            <person name="Chaudhuri R.R."/>
            <person name="La Ragione R."/>
            <person name="Hildebrand F."/>
            <person name="Pallen M.J."/>
        </authorList>
    </citation>
    <scope>NUCLEOTIDE SEQUENCE</scope>
    <source>
        <strain evidence="1">5134</strain>
    </source>
</reference>
<dbReference type="Gene3D" id="3.40.50.1000">
    <property type="entry name" value="HAD superfamily/HAD-like"/>
    <property type="match status" value="1"/>
</dbReference>
<dbReference type="NCBIfam" id="TIGR01509">
    <property type="entry name" value="HAD-SF-IA-v3"/>
    <property type="match status" value="1"/>
</dbReference>
<dbReference type="AlphaFoldDB" id="A0A9D2CBT3"/>
<dbReference type="GO" id="GO:0050308">
    <property type="term" value="F:sugar-phosphatase activity"/>
    <property type="evidence" value="ECO:0007669"/>
    <property type="project" value="TreeGrafter"/>
</dbReference>
<dbReference type="InterPro" id="IPR023198">
    <property type="entry name" value="PGP-like_dom2"/>
</dbReference>
<dbReference type="Proteomes" id="UP000886844">
    <property type="component" value="Unassembled WGS sequence"/>
</dbReference>
<dbReference type="PANTHER" id="PTHR43481">
    <property type="entry name" value="FRUCTOSE-1-PHOSPHATE PHOSPHATASE"/>
    <property type="match status" value="1"/>
</dbReference>
<dbReference type="SFLD" id="SFLDS00003">
    <property type="entry name" value="Haloacid_Dehalogenase"/>
    <property type="match status" value="1"/>
</dbReference>
<dbReference type="InterPro" id="IPR023214">
    <property type="entry name" value="HAD_sf"/>
</dbReference>
<dbReference type="PANTHER" id="PTHR43481:SF4">
    <property type="entry name" value="GLYCEROL-1-PHOSPHATE PHOSPHOHYDROLASE 1-RELATED"/>
    <property type="match status" value="1"/>
</dbReference>
<dbReference type="InterPro" id="IPR051806">
    <property type="entry name" value="HAD-like_SPP"/>
</dbReference>
<dbReference type="SFLD" id="SFLDG01135">
    <property type="entry name" value="C1.5.6:_HAD__Beta-PGM__Phospha"/>
    <property type="match status" value="1"/>
</dbReference>